<dbReference type="EMBL" id="MWDB01000011">
    <property type="protein sequence ID" value="OQB41756.1"/>
    <property type="molecule type" value="Genomic_DNA"/>
</dbReference>
<evidence type="ECO:0000313" key="1">
    <source>
        <dbReference type="EMBL" id="OQB41756.1"/>
    </source>
</evidence>
<accession>A0A1V5ZNX2</accession>
<proteinExistence type="predicted"/>
<comment type="caution">
    <text evidence="1">The sequence shown here is derived from an EMBL/GenBank/DDBJ whole genome shotgun (WGS) entry which is preliminary data.</text>
</comment>
<dbReference type="AlphaFoldDB" id="A0A1V5ZNX2"/>
<dbReference type="Pfam" id="PF02073">
    <property type="entry name" value="Peptidase_M29"/>
    <property type="match status" value="1"/>
</dbReference>
<keyword evidence="1" id="KW-0645">Protease</keyword>
<gene>
    <name evidence="1" type="ORF">BWY04_00645</name>
</gene>
<sequence length="75" mass="8863">MIKEKDKLDKLQIEYLHIKGEDVDLNIKIGKDRRWKAGNGINIPSFEIFTSPDKRETNGRIRFNQPLYRYGSLIK</sequence>
<keyword evidence="1" id="KW-0482">Metalloprotease</keyword>
<dbReference type="InterPro" id="IPR000787">
    <property type="entry name" value="Peptidase_M29"/>
</dbReference>
<dbReference type="GO" id="GO:0008237">
    <property type="term" value="F:metallopeptidase activity"/>
    <property type="evidence" value="ECO:0007669"/>
    <property type="project" value="UniProtKB-KW"/>
</dbReference>
<protein>
    <submittedName>
        <fullName evidence="1">Thermophilic metalloprotease (M29)</fullName>
    </submittedName>
</protein>
<dbReference type="SUPFAM" id="SSF144052">
    <property type="entry name" value="Thermophilic metalloprotease-like"/>
    <property type="match status" value="1"/>
</dbReference>
<keyword evidence="1" id="KW-0378">Hydrolase</keyword>
<dbReference type="GO" id="GO:0006508">
    <property type="term" value="P:proteolysis"/>
    <property type="evidence" value="ECO:0007669"/>
    <property type="project" value="UniProtKB-KW"/>
</dbReference>
<dbReference type="GO" id="GO:0004177">
    <property type="term" value="F:aminopeptidase activity"/>
    <property type="evidence" value="ECO:0007669"/>
    <property type="project" value="InterPro"/>
</dbReference>
<reference evidence="1" key="1">
    <citation type="submission" date="2017-02" db="EMBL/GenBank/DDBJ databases">
        <title>Delving into the versatile metabolic prowess of the omnipresent phylum Bacteroidetes.</title>
        <authorList>
            <person name="Nobu M.K."/>
            <person name="Mei R."/>
            <person name="Narihiro T."/>
            <person name="Kuroda K."/>
            <person name="Liu W.-T."/>
        </authorList>
    </citation>
    <scope>NUCLEOTIDE SEQUENCE</scope>
    <source>
        <strain evidence="1">ADurb.Bin160</strain>
    </source>
</reference>
<name>A0A1V5ZNX2_9BACT</name>
<dbReference type="Proteomes" id="UP000485621">
    <property type="component" value="Unassembled WGS sequence"/>
</dbReference>
<organism evidence="1">
    <name type="scientific">candidate division CPR1 bacterium ADurb.Bin160</name>
    <dbReference type="NCBI Taxonomy" id="1852826"/>
    <lineage>
        <taxon>Bacteria</taxon>
        <taxon>candidate division CPR1</taxon>
    </lineage>
</organism>